<dbReference type="WBParaSite" id="maker-uti_cns_0013477-snap-gene-0.3-mRNA-1">
    <property type="protein sequence ID" value="maker-uti_cns_0013477-snap-gene-0.3-mRNA-1"/>
    <property type="gene ID" value="maker-uti_cns_0013477-snap-gene-0.3"/>
</dbReference>
<feature type="binding site" evidence="1">
    <location>
        <position position="83"/>
    </location>
    <ligand>
        <name>Zn(2+)</name>
        <dbReference type="ChEBI" id="CHEBI:29105"/>
    </ligand>
</feature>
<dbReference type="AlphaFoldDB" id="A0A1I8IKT9"/>
<feature type="binding site" evidence="1">
    <location>
        <position position="165"/>
    </location>
    <ligand>
        <name>Zn(2+)</name>
        <dbReference type="ChEBI" id="CHEBI:29105"/>
    </ligand>
</feature>
<proteinExistence type="predicted"/>
<keyword evidence="2" id="KW-1185">Reference proteome</keyword>
<keyword evidence="1" id="KW-0862">Zinc</keyword>
<feature type="binding site" evidence="1">
    <location>
        <position position="170"/>
    </location>
    <ligand>
        <name>Zn(2+)</name>
        <dbReference type="ChEBI" id="CHEBI:29105"/>
    </ligand>
</feature>
<dbReference type="Gene3D" id="1.20.140.30">
    <property type="entry name" value="MOB kinase activator"/>
    <property type="match status" value="1"/>
</dbReference>
<keyword evidence="1" id="KW-0479">Metal-binding</keyword>
<dbReference type="SUPFAM" id="SSF101152">
    <property type="entry name" value="Mob1/phocein"/>
    <property type="match status" value="1"/>
</dbReference>
<reference evidence="3 4" key="1">
    <citation type="submission" date="2016-11" db="UniProtKB">
        <authorList>
            <consortium name="WormBaseParasite"/>
        </authorList>
    </citation>
    <scope>IDENTIFICATION</scope>
</reference>
<evidence type="ECO:0000313" key="3">
    <source>
        <dbReference type="WBParaSite" id="maker-uti_cns_0013477-snap-gene-0.3-mRNA-1"/>
    </source>
</evidence>
<organism evidence="2 3">
    <name type="scientific">Macrostomum lignano</name>
    <dbReference type="NCBI Taxonomy" id="282301"/>
    <lineage>
        <taxon>Eukaryota</taxon>
        <taxon>Metazoa</taxon>
        <taxon>Spiralia</taxon>
        <taxon>Lophotrochozoa</taxon>
        <taxon>Platyhelminthes</taxon>
        <taxon>Rhabditophora</taxon>
        <taxon>Macrostomorpha</taxon>
        <taxon>Macrostomida</taxon>
        <taxon>Macrostomidae</taxon>
        <taxon>Macrostomum</taxon>
    </lineage>
</organism>
<name>A0A1I8IKT9_9PLAT</name>
<evidence type="ECO:0000313" key="2">
    <source>
        <dbReference type="Proteomes" id="UP000095280"/>
    </source>
</evidence>
<dbReference type="InterPro" id="IPR036703">
    <property type="entry name" value="MOB_kinase_act_sf"/>
</dbReference>
<dbReference type="FunFam" id="1.20.140.30:FF:000001">
    <property type="entry name" value="MOB kinase activator 1A"/>
    <property type="match status" value="1"/>
</dbReference>
<dbReference type="Pfam" id="PF03637">
    <property type="entry name" value="Mob1_phocein"/>
    <property type="match status" value="1"/>
</dbReference>
<dbReference type="PANTHER" id="PTHR22599">
    <property type="entry name" value="MPS ONE BINDER KINASE ACTIVATOR-LIKE MOB"/>
    <property type="match status" value="1"/>
</dbReference>
<accession>A0A1I8IKT9</accession>
<dbReference type="InterPro" id="IPR005301">
    <property type="entry name" value="MOB_kinase_act_fam"/>
</dbReference>
<protein>
    <submittedName>
        <fullName evidence="3 4">MOB kinase activator-like 2</fullName>
    </submittedName>
</protein>
<feature type="binding site" evidence="1">
    <location>
        <position position="88"/>
    </location>
    <ligand>
        <name>Zn(2+)</name>
        <dbReference type="ChEBI" id="CHEBI:29105"/>
    </ligand>
</feature>
<evidence type="ECO:0000313" key="4">
    <source>
        <dbReference type="WBParaSite" id="maker-uti_cns_0045439-snap-gene-0.6-mRNA-1"/>
    </source>
</evidence>
<sequence length="217" mass="25368">MSFGGFKEFFNREKTFKPQKKYKEGTLRHQLHKNAMASLSAGIDLKTAVQLPQGEDLNDWLAVHAVDFYNRVNLIYGTVAEECTEVSCPKMSGGSKYEYQWADKGQYKKPTSLPAREYIHLLMDWVETQISDEELFPTDSSRPFPKTYLASVKKIFTRLFRVFVHVYIHHFEHLVSVGAEAHVNTCYKHFFYFVNEFALVDKKELEPLKDMTMRMCR</sequence>
<dbReference type="Proteomes" id="UP000095280">
    <property type="component" value="Unplaced"/>
</dbReference>
<dbReference type="WBParaSite" id="maker-uti_cns_0045439-snap-gene-0.6-mRNA-1">
    <property type="protein sequence ID" value="maker-uti_cns_0045439-snap-gene-0.6-mRNA-1"/>
    <property type="gene ID" value="maker-uti_cns_0045439-snap-gene-0.6"/>
</dbReference>
<evidence type="ECO:0000256" key="1">
    <source>
        <dbReference type="PIRSR" id="PIRSR605301-1"/>
    </source>
</evidence>
<dbReference type="SMART" id="SM01388">
    <property type="entry name" value="Mob1_phocein"/>
    <property type="match status" value="1"/>
</dbReference>